<name>A0A9P6DBW3_PLEER</name>
<evidence type="ECO:0000313" key="2">
    <source>
        <dbReference type="Proteomes" id="UP000807025"/>
    </source>
</evidence>
<protein>
    <submittedName>
        <fullName evidence="1">Uncharacterized protein</fullName>
    </submittedName>
</protein>
<sequence>MAAQRSSSRQSCSARMLSTALVILVVAALMARCPLGPCLLLALCWLSLKCRRPMPRWHVRSIPCNDSLSPVICLSHFKTSPPIVWSFIFS</sequence>
<proteinExistence type="predicted"/>
<keyword evidence="2" id="KW-1185">Reference proteome</keyword>
<dbReference type="Proteomes" id="UP000807025">
    <property type="component" value="Unassembled WGS sequence"/>
</dbReference>
<reference evidence="1" key="1">
    <citation type="submission" date="2020-11" db="EMBL/GenBank/DDBJ databases">
        <authorList>
            <consortium name="DOE Joint Genome Institute"/>
            <person name="Ahrendt S."/>
            <person name="Riley R."/>
            <person name="Andreopoulos W."/>
            <person name="Labutti K."/>
            <person name="Pangilinan J."/>
            <person name="Ruiz-Duenas F.J."/>
            <person name="Barrasa J.M."/>
            <person name="Sanchez-Garcia M."/>
            <person name="Camarero S."/>
            <person name="Miyauchi S."/>
            <person name="Serrano A."/>
            <person name="Linde D."/>
            <person name="Babiker R."/>
            <person name="Drula E."/>
            <person name="Ayuso-Fernandez I."/>
            <person name="Pacheco R."/>
            <person name="Padilla G."/>
            <person name="Ferreira P."/>
            <person name="Barriuso J."/>
            <person name="Kellner H."/>
            <person name="Castanera R."/>
            <person name="Alfaro M."/>
            <person name="Ramirez L."/>
            <person name="Pisabarro A.G."/>
            <person name="Kuo A."/>
            <person name="Tritt A."/>
            <person name="Lipzen A."/>
            <person name="He G."/>
            <person name="Yan M."/>
            <person name="Ng V."/>
            <person name="Cullen D."/>
            <person name="Martin F."/>
            <person name="Rosso M.-N."/>
            <person name="Henrissat B."/>
            <person name="Hibbett D."/>
            <person name="Martinez A.T."/>
            <person name="Grigoriev I.V."/>
        </authorList>
    </citation>
    <scope>NUCLEOTIDE SEQUENCE</scope>
    <source>
        <strain evidence="1">ATCC 90797</strain>
    </source>
</reference>
<evidence type="ECO:0000313" key="1">
    <source>
        <dbReference type="EMBL" id="KAF9489895.1"/>
    </source>
</evidence>
<comment type="caution">
    <text evidence="1">The sequence shown here is derived from an EMBL/GenBank/DDBJ whole genome shotgun (WGS) entry which is preliminary data.</text>
</comment>
<organism evidence="1 2">
    <name type="scientific">Pleurotus eryngii</name>
    <name type="common">Boletus of the steppes</name>
    <dbReference type="NCBI Taxonomy" id="5323"/>
    <lineage>
        <taxon>Eukaryota</taxon>
        <taxon>Fungi</taxon>
        <taxon>Dikarya</taxon>
        <taxon>Basidiomycota</taxon>
        <taxon>Agaricomycotina</taxon>
        <taxon>Agaricomycetes</taxon>
        <taxon>Agaricomycetidae</taxon>
        <taxon>Agaricales</taxon>
        <taxon>Pleurotineae</taxon>
        <taxon>Pleurotaceae</taxon>
        <taxon>Pleurotus</taxon>
    </lineage>
</organism>
<accession>A0A9P6DBW3</accession>
<dbReference type="AlphaFoldDB" id="A0A9P6DBW3"/>
<dbReference type="EMBL" id="MU154655">
    <property type="protein sequence ID" value="KAF9489895.1"/>
    <property type="molecule type" value="Genomic_DNA"/>
</dbReference>
<gene>
    <name evidence="1" type="ORF">BDN71DRAFT_244625</name>
</gene>